<dbReference type="SUPFAM" id="SSF110455">
    <property type="entry name" value="Toprim domain"/>
    <property type="match status" value="1"/>
</dbReference>
<protein>
    <recommendedName>
        <fullName evidence="2">Ribonuclease M5 C-terminal domain-containing protein</fullName>
    </recommendedName>
</protein>
<dbReference type="AlphaFoldDB" id="A0A835XL72"/>
<dbReference type="PANTHER" id="PTHR39156:SF1">
    <property type="entry name" value="RIBONUCLEASE M5"/>
    <property type="match status" value="1"/>
</dbReference>
<dbReference type="Pfam" id="PF13331">
    <property type="entry name" value="DUF4093"/>
    <property type="match status" value="1"/>
</dbReference>
<dbReference type="OrthoDB" id="536870at2759"/>
<sequence length="325" mass="33427">MLPPALDWRSAPKPPAGIDLNKFAARLLAPPANDQLPRLNALVVVEGFNDCLALHRAVRAPAFVLGGGYAVADAMRPELRYLADLAQAGLLPRTLVVFTDPDWQGRMFRTYLEDLFHPWTGAAAGAADGPGPGSAEPAGAGSAASAGAAGRGRRAAGAAAGGAAAGAVAGDASAPPPVGQQQDPGRRRAVSPEGGLVVRHAFLSVELGTSEEDSGRHEAGNVGVEHASPAAIQACLRRARPGFGPSRSDFTSERLQADGLVGSWSDKEKVAGPKLRRVRFCRALGIDEVGNGKALAKVLNRFFSAQEYAAALAAAEAGLQPGQQA</sequence>
<feature type="region of interest" description="Disordered" evidence="1">
    <location>
        <begin position="123"/>
        <end position="146"/>
    </location>
</feature>
<feature type="region of interest" description="Disordered" evidence="1">
    <location>
        <begin position="167"/>
        <end position="193"/>
    </location>
</feature>
<evidence type="ECO:0000256" key="1">
    <source>
        <dbReference type="SAM" id="MobiDB-lite"/>
    </source>
</evidence>
<evidence type="ECO:0000313" key="3">
    <source>
        <dbReference type="EMBL" id="KAG2485881.1"/>
    </source>
</evidence>
<dbReference type="InterPro" id="IPR025156">
    <property type="entry name" value="RNase_M5_C"/>
</dbReference>
<keyword evidence="4" id="KW-1185">Reference proteome</keyword>
<reference evidence="3" key="1">
    <citation type="journal article" date="2020" name="bioRxiv">
        <title>Comparative genomics of Chlamydomonas.</title>
        <authorList>
            <person name="Craig R.J."/>
            <person name="Hasan A.R."/>
            <person name="Ness R.W."/>
            <person name="Keightley P.D."/>
        </authorList>
    </citation>
    <scope>NUCLEOTIDE SEQUENCE</scope>
    <source>
        <strain evidence="3">CCAP 11/70</strain>
    </source>
</reference>
<proteinExistence type="predicted"/>
<feature type="domain" description="Ribonuclease M5 C-terminal" evidence="2">
    <location>
        <begin position="221"/>
        <end position="312"/>
    </location>
</feature>
<comment type="caution">
    <text evidence="3">The sequence shown here is derived from an EMBL/GenBank/DDBJ whole genome shotgun (WGS) entry which is preliminary data.</text>
</comment>
<name>A0A835XL72_9CHLO</name>
<evidence type="ECO:0000259" key="2">
    <source>
        <dbReference type="Pfam" id="PF13331"/>
    </source>
</evidence>
<dbReference type="CDD" id="cd00188">
    <property type="entry name" value="TOPRIM"/>
    <property type="match status" value="1"/>
</dbReference>
<dbReference type="PANTHER" id="PTHR39156">
    <property type="entry name" value="RIBONUCLEASE M5"/>
    <property type="match status" value="1"/>
</dbReference>
<dbReference type="Gene3D" id="3.40.1360.10">
    <property type="match status" value="1"/>
</dbReference>
<dbReference type="EMBL" id="JAEHOE010000121">
    <property type="protein sequence ID" value="KAG2485881.1"/>
    <property type="molecule type" value="Genomic_DNA"/>
</dbReference>
<accession>A0A835XL72</accession>
<dbReference type="Proteomes" id="UP000612055">
    <property type="component" value="Unassembled WGS sequence"/>
</dbReference>
<organism evidence="3 4">
    <name type="scientific">Edaphochlamys debaryana</name>
    <dbReference type="NCBI Taxonomy" id="47281"/>
    <lineage>
        <taxon>Eukaryota</taxon>
        <taxon>Viridiplantae</taxon>
        <taxon>Chlorophyta</taxon>
        <taxon>core chlorophytes</taxon>
        <taxon>Chlorophyceae</taxon>
        <taxon>CS clade</taxon>
        <taxon>Chlamydomonadales</taxon>
        <taxon>Chlamydomonadales incertae sedis</taxon>
        <taxon>Edaphochlamys</taxon>
    </lineage>
</organism>
<evidence type="ECO:0000313" key="4">
    <source>
        <dbReference type="Proteomes" id="UP000612055"/>
    </source>
</evidence>
<gene>
    <name evidence="3" type="ORF">HYH03_015464</name>
</gene>